<keyword evidence="2" id="KW-1185">Reference proteome</keyword>
<evidence type="ECO:0008006" key="3">
    <source>
        <dbReference type="Google" id="ProtNLM"/>
    </source>
</evidence>
<evidence type="ECO:0000313" key="2">
    <source>
        <dbReference type="Proteomes" id="UP001175226"/>
    </source>
</evidence>
<dbReference type="SUPFAM" id="SSF52047">
    <property type="entry name" value="RNI-like"/>
    <property type="match status" value="1"/>
</dbReference>
<dbReference type="Proteomes" id="UP001175226">
    <property type="component" value="Unassembled WGS sequence"/>
</dbReference>
<organism evidence="1 2">
    <name type="scientific">Armillaria borealis</name>
    <dbReference type="NCBI Taxonomy" id="47425"/>
    <lineage>
        <taxon>Eukaryota</taxon>
        <taxon>Fungi</taxon>
        <taxon>Dikarya</taxon>
        <taxon>Basidiomycota</taxon>
        <taxon>Agaricomycotina</taxon>
        <taxon>Agaricomycetes</taxon>
        <taxon>Agaricomycetidae</taxon>
        <taxon>Agaricales</taxon>
        <taxon>Marasmiineae</taxon>
        <taxon>Physalacriaceae</taxon>
        <taxon>Armillaria</taxon>
    </lineage>
</organism>
<protein>
    <recommendedName>
        <fullName evidence="3">F-box domain-containing protein</fullName>
    </recommendedName>
</protein>
<name>A0AA39MP17_9AGAR</name>
<dbReference type="AlphaFoldDB" id="A0AA39MP17"/>
<feature type="non-terminal residue" evidence="1">
    <location>
        <position position="268"/>
    </location>
</feature>
<gene>
    <name evidence="1" type="ORF">EV421DRAFT_1815027</name>
</gene>
<evidence type="ECO:0000313" key="1">
    <source>
        <dbReference type="EMBL" id="KAK0440794.1"/>
    </source>
</evidence>
<accession>A0AA39MP17</accession>
<dbReference type="EMBL" id="JAUEPT010000032">
    <property type="protein sequence ID" value="KAK0440794.1"/>
    <property type="molecule type" value="Genomic_DNA"/>
</dbReference>
<comment type="caution">
    <text evidence="1">The sequence shown here is derived from an EMBL/GenBank/DDBJ whole genome shotgun (WGS) entry which is preliminary data.</text>
</comment>
<reference evidence="1" key="1">
    <citation type="submission" date="2023-06" db="EMBL/GenBank/DDBJ databases">
        <authorList>
            <consortium name="Lawrence Berkeley National Laboratory"/>
            <person name="Ahrendt S."/>
            <person name="Sahu N."/>
            <person name="Indic B."/>
            <person name="Wong-Bajracharya J."/>
            <person name="Merenyi Z."/>
            <person name="Ke H.-M."/>
            <person name="Monk M."/>
            <person name="Kocsube S."/>
            <person name="Drula E."/>
            <person name="Lipzen A."/>
            <person name="Balint B."/>
            <person name="Henrissat B."/>
            <person name="Andreopoulos B."/>
            <person name="Martin F.M."/>
            <person name="Harder C.B."/>
            <person name="Rigling D."/>
            <person name="Ford K.L."/>
            <person name="Foster G.D."/>
            <person name="Pangilinan J."/>
            <person name="Papanicolaou A."/>
            <person name="Barry K."/>
            <person name="LaButti K."/>
            <person name="Viragh M."/>
            <person name="Koriabine M."/>
            <person name="Yan M."/>
            <person name="Riley R."/>
            <person name="Champramary S."/>
            <person name="Plett K.L."/>
            <person name="Tsai I.J."/>
            <person name="Slot J."/>
            <person name="Sipos G."/>
            <person name="Plett J."/>
            <person name="Nagy L.G."/>
            <person name="Grigoriev I.V."/>
        </authorList>
    </citation>
    <scope>NUCLEOTIDE SEQUENCE</scope>
    <source>
        <strain evidence="1">FPL87.14</strain>
    </source>
</reference>
<proteinExistence type="predicted"/>
<sequence>MFEDLNYPSKELLMGPWRTLLEAIFLLPALESLELEAPCSLSLVPRSHLYTRVQEKKRGAIAVETYNLRLLLDANRDSLEILELPGELPDGVLDSPFPSLKELSLFGHGPNCHTWVSALPTQSHLRKLYVEIVSSYSPSPIPIASHLTCSQLAKMRSLTVSNPCPNDPLFKMLPPSLEHLSLIPYPDPFMIEWIPESEIPVKIIPCSAMNAILTAGSFGSLTSLNVAYHWESDRVEISLLNLIAQTSPYLEFLELNRYGRKDSPFGIV</sequence>